<protein>
    <recommendedName>
        <fullName evidence="9">MFS-type drug efflux transporter P55</fullName>
    </recommendedName>
</protein>
<feature type="transmembrane region" description="Helical" evidence="10">
    <location>
        <begin position="234"/>
        <end position="256"/>
    </location>
</feature>
<dbReference type="Proteomes" id="UP000224130">
    <property type="component" value="Unassembled WGS sequence"/>
</dbReference>
<feature type="transmembrane region" description="Helical" evidence="10">
    <location>
        <begin position="367"/>
        <end position="390"/>
    </location>
</feature>
<comment type="subcellular location">
    <subcellularLocation>
        <location evidence="1">Cell inner membrane</location>
        <topology evidence="1">Multi-pass membrane protein</topology>
    </subcellularLocation>
</comment>
<feature type="transmembrane region" description="Helical" evidence="10">
    <location>
        <begin position="58"/>
        <end position="76"/>
    </location>
</feature>
<dbReference type="GO" id="GO:0005886">
    <property type="term" value="C:plasma membrane"/>
    <property type="evidence" value="ECO:0007669"/>
    <property type="project" value="UniProtKB-SubCell"/>
</dbReference>
<comment type="similarity">
    <text evidence="2">Belongs to the major facilitator superfamily. TCR/Tet family.</text>
</comment>
<comment type="caution">
    <text evidence="12">The sequence shown here is derived from an EMBL/GenBank/DDBJ whole genome shotgun (WGS) entry which is preliminary data.</text>
</comment>
<evidence type="ECO:0000256" key="5">
    <source>
        <dbReference type="ARBA" id="ARBA00022519"/>
    </source>
</evidence>
<evidence type="ECO:0000256" key="6">
    <source>
        <dbReference type="ARBA" id="ARBA00022692"/>
    </source>
</evidence>
<dbReference type="PANTHER" id="PTHR23501">
    <property type="entry name" value="MAJOR FACILITATOR SUPERFAMILY"/>
    <property type="match status" value="1"/>
</dbReference>
<organism evidence="12 13">
    <name type="scientific">Isoptericola jiangsuensis</name>
    <dbReference type="NCBI Taxonomy" id="548579"/>
    <lineage>
        <taxon>Bacteria</taxon>
        <taxon>Bacillati</taxon>
        <taxon>Actinomycetota</taxon>
        <taxon>Actinomycetes</taxon>
        <taxon>Micrococcales</taxon>
        <taxon>Promicromonosporaceae</taxon>
        <taxon>Isoptericola</taxon>
    </lineage>
</organism>
<feature type="transmembrane region" description="Helical" evidence="10">
    <location>
        <begin position="23"/>
        <end position="46"/>
    </location>
</feature>
<dbReference type="GO" id="GO:0022857">
    <property type="term" value="F:transmembrane transporter activity"/>
    <property type="evidence" value="ECO:0007669"/>
    <property type="project" value="InterPro"/>
</dbReference>
<dbReference type="EMBL" id="PDJJ01000001">
    <property type="protein sequence ID" value="PFG41539.1"/>
    <property type="molecule type" value="Genomic_DNA"/>
</dbReference>
<feature type="transmembrane region" description="Helical" evidence="10">
    <location>
        <begin position="449"/>
        <end position="470"/>
    </location>
</feature>
<dbReference type="Pfam" id="PF07690">
    <property type="entry name" value="MFS_1"/>
    <property type="match status" value="1"/>
</dbReference>
<feature type="transmembrane region" description="Helical" evidence="10">
    <location>
        <begin position="310"/>
        <end position="328"/>
    </location>
</feature>
<dbReference type="CDD" id="cd17502">
    <property type="entry name" value="MFS_Azr1_MDR_like"/>
    <property type="match status" value="1"/>
</dbReference>
<keyword evidence="13" id="KW-1185">Reference proteome</keyword>
<keyword evidence="6 10" id="KW-0812">Transmembrane</keyword>
<keyword evidence="8 10" id="KW-0472">Membrane</keyword>
<dbReference type="PROSITE" id="PS50850">
    <property type="entry name" value="MFS"/>
    <property type="match status" value="1"/>
</dbReference>
<dbReference type="InterPro" id="IPR020846">
    <property type="entry name" value="MFS_dom"/>
</dbReference>
<dbReference type="FunFam" id="1.20.1720.10:FF:000004">
    <property type="entry name" value="EmrB/QacA family drug resistance transporter"/>
    <property type="match status" value="1"/>
</dbReference>
<dbReference type="InterPro" id="IPR005829">
    <property type="entry name" value="Sugar_transporter_CS"/>
</dbReference>
<keyword evidence="3" id="KW-0813">Transport</keyword>
<evidence type="ECO:0000256" key="1">
    <source>
        <dbReference type="ARBA" id="ARBA00004429"/>
    </source>
</evidence>
<dbReference type="PANTHER" id="PTHR23501:SF191">
    <property type="entry name" value="VACUOLAR BASIC AMINO ACID TRANSPORTER 4"/>
    <property type="match status" value="1"/>
</dbReference>
<dbReference type="SUPFAM" id="SSF103473">
    <property type="entry name" value="MFS general substrate transporter"/>
    <property type="match status" value="1"/>
</dbReference>
<dbReference type="InterPro" id="IPR036259">
    <property type="entry name" value="MFS_trans_sf"/>
</dbReference>
<feature type="transmembrane region" description="Helical" evidence="10">
    <location>
        <begin position="208"/>
        <end position="228"/>
    </location>
</feature>
<dbReference type="AlphaFoldDB" id="A0A2A9ETP5"/>
<dbReference type="Gene3D" id="1.20.1250.20">
    <property type="entry name" value="MFS general substrate transporter like domains"/>
    <property type="match status" value="1"/>
</dbReference>
<evidence type="ECO:0000256" key="2">
    <source>
        <dbReference type="ARBA" id="ARBA00007520"/>
    </source>
</evidence>
<evidence type="ECO:0000256" key="7">
    <source>
        <dbReference type="ARBA" id="ARBA00022989"/>
    </source>
</evidence>
<evidence type="ECO:0000256" key="9">
    <source>
        <dbReference type="ARBA" id="ARBA00044273"/>
    </source>
</evidence>
<evidence type="ECO:0000256" key="4">
    <source>
        <dbReference type="ARBA" id="ARBA00022475"/>
    </source>
</evidence>
<gene>
    <name evidence="12" type="ORF">ATJ88_0181</name>
</gene>
<reference evidence="12 13" key="1">
    <citation type="submission" date="2017-10" db="EMBL/GenBank/DDBJ databases">
        <title>Sequencing the genomes of 1000 actinobacteria strains.</title>
        <authorList>
            <person name="Klenk H.-P."/>
        </authorList>
    </citation>
    <scope>NUCLEOTIDE SEQUENCE [LARGE SCALE GENOMIC DNA]</scope>
    <source>
        <strain evidence="12 13">DSM 21863</strain>
    </source>
</reference>
<evidence type="ECO:0000313" key="12">
    <source>
        <dbReference type="EMBL" id="PFG41539.1"/>
    </source>
</evidence>
<dbReference type="PRINTS" id="PR01036">
    <property type="entry name" value="TCRTETB"/>
</dbReference>
<sequence>MWRLVTVVPPTTAVGLRSERGPILLSLMLATSLVALDATIIATASATIATSLGSFEQVPWLFTSYLLAAALSTPLAGRLSDVLGRKRLILAGIGLFLAGSVLCGAAWSMTAMIVGRVLQGLGSGAVMPVSQTIAADIYTLEERARTQGYLASVWAVSSVVGPALGGVFSEFVGWRWIFWINLPLCVLAGWMIVRRYHEAPRTGEREPIDYVGAVLLSGASVLLLLGLLEGGISWAWASPASVGVLGGAVVLAALFVRHALRTPHPVLDLRLLSGRLVGVASAISLVVGVIVLGLSTYVPIYAQGVLGHGPLLAGFALAAMTVGWPLAASNSGRLFLRVGFRLTALTGSTVVLVGTTLMLLLGPATSLPVVAATTFLVGLGMGLTAVPPLIAAQSAATHATRGAVTGMNGFARSLGSAVGVAVCGVVVSTHTAHVDGTPSATDLMPALHLVFWFVAASAVVLVALAALLPVDRQAARDRRAAAAEAAVGRPAE</sequence>
<keyword evidence="5" id="KW-0997">Cell inner membrane</keyword>
<accession>A0A2A9ETP5</accession>
<proteinExistence type="inferred from homology"/>
<evidence type="ECO:0000256" key="8">
    <source>
        <dbReference type="ARBA" id="ARBA00023136"/>
    </source>
</evidence>
<dbReference type="PROSITE" id="PS00216">
    <property type="entry name" value="SUGAR_TRANSPORT_1"/>
    <property type="match status" value="1"/>
</dbReference>
<evidence type="ECO:0000259" key="11">
    <source>
        <dbReference type="PROSITE" id="PS50850"/>
    </source>
</evidence>
<dbReference type="InterPro" id="IPR011701">
    <property type="entry name" value="MFS"/>
</dbReference>
<feature type="transmembrane region" description="Helical" evidence="10">
    <location>
        <begin position="410"/>
        <end position="429"/>
    </location>
</feature>
<keyword evidence="4" id="KW-1003">Cell membrane</keyword>
<name>A0A2A9ETP5_9MICO</name>
<dbReference type="Gene3D" id="1.20.1720.10">
    <property type="entry name" value="Multidrug resistance protein D"/>
    <property type="match status" value="1"/>
</dbReference>
<keyword evidence="7 10" id="KW-1133">Transmembrane helix</keyword>
<feature type="transmembrane region" description="Helical" evidence="10">
    <location>
        <begin position="174"/>
        <end position="196"/>
    </location>
</feature>
<evidence type="ECO:0000256" key="10">
    <source>
        <dbReference type="SAM" id="Phobius"/>
    </source>
</evidence>
<feature type="transmembrane region" description="Helical" evidence="10">
    <location>
        <begin position="340"/>
        <end position="361"/>
    </location>
</feature>
<feature type="domain" description="Major facilitator superfamily (MFS) profile" evidence="11">
    <location>
        <begin position="23"/>
        <end position="473"/>
    </location>
</feature>
<evidence type="ECO:0000256" key="3">
    <source>
        <dbReference type="ARBA" id="ARBA00022448"/>
    </source>
</evidence>
<evidence type="ECO:0000313" key="13">
    <source>
        <dbReference type="Proteomes" id="UP000224130"/>
    </source>
</evidence>
<feature type="transmembrane region" description="Helical" evidence="10">
    <location>
        <begin position="88"/>
        <end position="107"/>
    </location>
</feature>
<feature type="transmembrane region" description="Helical" evidence="10">
    <location>
        <begin position="276"/>
        <end position="298"/>
    </location>
</feature>